<name>A0A6H9WBC2_9MICO</name>
<dbReference type="InterPro" id="IPR010499">
    <property type="entry name" value="AraC_E-bd"/>
</dbReference>
<dbReference type="InterPro" id="IPR029442">
    <property type="entry name" value="GyrI-like"/>
</dbReference>
<sequence length="184" mass="20033">MNCPPRAATDEAGAHVTHEAIPAAPRLEPELVRLPEQPTIAVRYHLESQEGIEQRFDEGFQAIGAALSRAQLQPAGPAFAHYDRMPTEPFTVELGFPTDAEYAGLEFPGDTKVITSKLSGGHVATLSHLGGFDGLGTAWERLLQWAAAHGHRPVGHFWEVYVTEPTPDMDPSTLRTDLFLPVSS</sequence>
<evidence type="ECO:0000313" key="3">
    <source>
        <dbReference type="Proteomes" id="UP000431744"/>
    </source>
</evidence>
<reference evidence="2 3" key="1">
    <citation type="submission" date="2019-09" db="EMBL/GenBank/DDBJ databases">
        <title>Phylogeny of genus Pseudoclavibacter and closely related genus.</title>
        <authorList>
            <person name="Li Y."/>
        </authorList>
    </citation>
    <scope>NUCLEOTIDE SEQUENCE [LARGE SCALE GENOMIC DNA]</scope>
    <source>
        <strain evidence="2 3">EGI 60007</strain>
    </source>
</reference>
<organism evidence="2 3">
    <name type="scientific">Pseudoclavibacter endophyticus</name>
    <dbReference type="NCBI Taxonomy" id="1778590"/>
    <lineage>
        <taxon>Bacteria</taxon>
        <taxon>Bacillati</taxon>
        <taxon>Actinomycetota</taxon>
        <taxon>Actinomycetes</taxon>
        <taxon>Micrococcales</taxon>
        <taxon>Microbacteriaceae</taxon>
        <taxon>Pseudoclavibacter</taxon>
    </lineage>
</organism>
<dbReference type="Gene3D" id="3.20.80.10">
    <property type="entry name" value="Regulatory factor, effector binding domain"/>
    <property type="match status" value="1"/>
</dbReference>
<dbReference type="EMBL" id="WBJY01000003">
    <property type="protein sequence ID" value="KAB1647860.1"/>
    <property type="molecule type" value="Genomic_DNA"/>
</dbReference>
<protein>
    <submittedName>
        <fullName evidence="2">GyrI-like domain-containing protein</fullName>
    </submittedName>
</protein>
<evidence type="ECO:0000313" key="2">
    <source>
        <dbReference type="EMBL" id="KAB1647860.1"/>
    </source>
</evidence>
<dbReference type="InterPro" id="IPR011256">
    <property type="entry name" value="Reg_factor_effector_dom_sf"/>
</dbReference>
<feature type="domain" description="AraC effector-binding" evidence="1">
    <location>
        <begin position="27"/>
        <end position="183"/>
    </location>
</feature>
<keyword evidence="3" id="KW-1185">Reference proteome</keyword>
<proteinExistence type="predicted"/>
<accession>A0A6H9WBC2</accession>
<dbReference type="Pfam" id="PF06445">
    <property type="entry name" value="GyrI-like"/>
    <property type="match status" value="1"/>
</dbReference>
<gene>
    <name evidence="2" type="ORF">F8O04_12635</name>
</gene>
<evidence type="ECO:0000259" key="1">
    <source>
        <dbReference type="SMART" id="SM00871"/>
    </source>
</evidence>
<dbReference type="Proteomes" id="UP000431744">
    <property type="component" value="Unassembled WGS sequence"/>
</dbReference>
<dbReference type="SMART" id="SM00871">
    <property type="entry name" value="AraC_E_bind"/>
    <property type="match status" value="1"/>
</dbReference>
<dbReference type="AlphaFoldDB" id="A0A6H9WBC2"/>
<dbReference type="SUPFAM" id="SSF55136">
    <property type="entry name" value="Probable bacterial effector-binding domain"/>
    <property type="match status" value="1"/>
</dbReference>
<dbReference type="OrthoDB" id="795001at2"/>
<comment type="caution">
    <text evidence="2">The sequence shown here is derived from an EMBL/GenBank/DDBJ whole genome shotgun (WGS) entry which is preliminary data.</text>
</comment>